<sequence length="80" mass="9095">MATYTSTLPDDLLQRLADYAKKLSLPKNKLVENALNLYLDHLKRAEYVKSYSKAAQDDDILMVAEEGMRDYLKQIEDAAG</sequence>
<name>A0A2W7QXT9_9BACT</name>
<protein>
    <submittedName>
        <fullName evidence="2">Ribbon-helix-helix protein</fullName>
    </submittedName>
</protein>
<accession>A0A2W7QXT9</accession>
<dbReference type="InterPro" id="IPR013321">
    <property type="entry name" value="Arc_rbn_hlx_hlx"/>
</dbReference>
<evidence type="ECO:0000313" key="3">
    <source>
        <dbReference type="Proteomes" id="UP000248882"/>
    </source>
</evidence>
<dbReference type="Pfam" id="PF12651">
    <property type="entry name" value="RHH_3"/>
    <property type="match status" value="1"/>
</dbReference>
<dbReference type="OrthoDB" id="826419at2"/>
<dbReference type="Gene3D" id="1.10.1220.10">
    <property type="entry name" value="Met repressor-like"/>
    <property type="match status" value="1"/>
</dbReference>
<keyword evidence="3" id="KW-1185">Reference proteome</keyword>
<dbReference type="AlphaFoldDB" id="A0A2W7QXT9"/>
<dbReference type="InterPro" id="IPR038733">
    <property type="entry name" value="Predicted_DNA_bind_prot_RHH"/>
</dbReference>
<dbReference type="EMBL" id="QKZT01000006">
    <property type="protein sequence ID" value="PZX53348.1"/>
    <property type="molecule type" value="Genomic_DNA"/>
</dbReference>
<evidence type="ECO:0000313" key="2">
    <source>
        <dbReference type="EMBL" id="PZX53348.1"/>
    </source>
</evidence>
<dbReference type="RefSeq" id="WP_111318370.1">
    <property type="nucleotide sequence ID" value="NZ_QKZT01000006.1"/>
</dbReference>
<dbReference type="Proteomes" id="UP000248882">
    <property type="component" value="Unassembled WGS sequence"/>
</dbReference>
<reference evidence="2 3" key="1">
    <citation type="submission" date="2018-06" db="EMBL/GenBank/DDBJ databases">
        <title>Genomic Encyclopedia of Archaeal and Bacterial Type Strains, Phase II (KMG-II): from individual species to whole genera.</title>
        <authorList>
            <person name="Goeker M."/>
        </authorList>
    </citation>
    <scope>NUCLEOTIDE SEQUENCE [LARGE SCALE GENOMIC DNA]</scope>
    <source>
        <strain evidence="2 3">DSM 19830</strain>
    </source>
</reference>
<gene>
    <name evidence="2" type="ORF">LV85_01766</name>
</gene>
<comment type="caution">
    <text evidence="2">The sequence shown here is derived from an EMBL/GenBank/DDBJ whole genome shotgun (WGS) entry which is preliminary data.</text>
</comment>
<organism evidence="2 3">
    <name type="scientific">Algoriphagus chordae</name>
    <dbReference type="NCBI Taxonomy" id="237019"/>
    <lineage>
        <taxon>Bacteria</taxon>
        <taxon>Pseudomonadati</taxon>
        <taxon>Bacteroidota</taxon>
        <taxon>Cytophagia</taxon>
        <taxon>Cytophagales</taxon>
        <taxon>Cyclobacteriaceae</taxon>
        <taxon>Algoriphagus</taxon>
    </lineage>
</organism>
<proteinExistence type="predicted"/>
<dbReference type="GO" id="GO:0006355">
    <property type="term" value="P:regulation of DNA-templated transcription"/>
    <property type="evidence" value="ECO:0007669"/>
    <property type="project" value="InterPro"/>
</dbReference>
<feature type="domain" description="Predicted DNA-binding protein ribbon-helix-helix" evidence="1">
    <location>
        <begin position="4"/>
        <end position="40"/>
    </location>
</feature>
<evidence type="ECO:0000259" key="1">
    <source>
        <dbReference type="Pfam" id="PF12651"/>
    </source>
</evidence>